<dbReference type="GO" id="GO:0005840">
    <property type="term" value="C:ribosome"/>
    <property type="evidence" value="ECO:0007669"/>
    <property type="project" value="UniProtKB-KW"/>
</dbReference>
<dbReference type="InterPro" id="IPR014722">
    <property type="entry name" value="Rib_uL2_dom2"/>
</dbReference>
<keyword evidence="2" id="KW-0687">Ribonucleoprotein</keyword>
<dbReference type="EMBL" id="CM001377">
    <property type="protein sequence ID" value="EHM09762.1"/>
    <property type="molecule type" value="Genomic_DNA"/>
</dbReference>
<dbReference type="RefSeq" id="WP_006583255.1">
    <property type="nucleotide sequence ID" value="NZ_CM001377.1"/>
</dbReference>
<sequence>MGGLDGEVFVPGRLVLVKRGSCAGKWCVVLGIDRDGRVLVADGRSRSARRPKRKNPRHLQPSGVVIEEVARLLSQGSELDDGRLSFLIAAVIEGIPQV</sequence>
<organism evidence="3 4">
    <name type="scientific">Thermanaerovibrio velox DSM 12556</name>
    <dbReference type="NCBI Taxonomy" id="926567"/>
    <lineage>
        <taxon>Bacteria</taxon>
        <taxon>Thermotogati</taxon>
        <taxon>Synergistota</taxon>
        <taxon>Synergistia</taxon>
        <taxon>Synergistales</taxon>
        <taxon>Synergistaceae</taxon>
        <taxon>Thermanaerovibrio</taxon>
    </lineage>
</organism>
<dbReference type="InterPro" id="IPR041985">
    <property type="entry name" value="Ribosomal_eL14_KOW"/>
</dbReference>
<accession>H0UQT3</accession>
<dbReference type="Gene3D" id="2.30.30.30">
    <property type="match status" value="1"/>
</dbReference>
<evidence type="ECO:0000313" key="4">
    <source>
        <dbReference type="Proteomes" id="UP000005730"/>
    </source>
</evidence>
<keyword evidence="4" id="KW-1185">Reference proteome</keyword>
<dbReference type="InterPro" id="IPR008991">
    <property type="entry name" value="Translation_prot_SH3-like_sf"/>
</dbReference>
<keyword evidence="1" id="KW-0689">Ribosomal protein</keyword>
<evidence type="ECO:0000256" key="2">
    <source>
        <dbReference type="ARBA" id="ARBA00023274"/>
    </source>
</evidence>
<dbReference type="Proteomes" id="UP000005730">
    <property type="component" value="Chromosome"/>
</dbReference>
<dbReference type="HOGENOM" id="CLU_168121_1_2_0"/>
<dbReference type="AlphaFoldDB" id="H0UQT3"/>
<dbReference type="SUPFAM" id="SSF50104">
    <property type="entry name" value="Translation proteins SH3-like domain"/>
    <property type="match status" value="1"/>
</dbReference>
<evidence type="ECO:0008006" key="5">
    <source>
        <dbReference type="Google" id="ProtNLM"/>
    </source>
</evidence>
<reference evidence="3 4" key="1">
    <citation type="submission" date="2011-10" db="EMBL/GenBank/DDBJ databases">
        <title>The Noncontiguous Finished genome of Thermanaerovibrio velox DSM 12556.</title>
        <authorList>
            <consortium name="US DOE Joint Genome Institute (JGI-PGF)"/>
            <person name="Lucas S."/>
            <person name="Copeland A."/>
            <person name="Lapidus A."/>
            <person name="Glavina del Rio T."/>
            <person name="Dalin E."/>
            <person name="Tice H."/>
            <person name="Bruce D."/>
            <person name="Goodwin L."/>
            <person name="Pitluck S."/>
            <person name="Peters L."/>
            <person name="Mikhailova N."/>
            <person name="Teshima H."/>
            <person name="Kyrpides N."/>
            <person name="Mavromatis K."/>
            <person name="Ivanova N."/>
            <person name="Markowitz V."/>
            <person name="Cheng J.-F."/>
            <person name="Hugenholtz P."/>
            <person name="Woyke T."/>
            <person name="Wu D."/>
            <person name="Spring S."/>
            <person name="Brambilla E.-M."/>
            <person name="Klenk H.-P."/>
            <person name="Eisen J.A."/>
        </authorList>
    </citation>
    <scope>NUCLEOTIDE SEQUENCE [LARGE SCALE GENOMIC DNA]</scope>
    <source>
        <strain evidence="3 4">DSM 12556</strain>
    </source>
</reference>
<gene>
    <name evidence="3" type="ORF">TheveDRAFT_0603</name>
</gene>
<name>H0UQT3_9BACT</name>
<proteinExistence type="predicted"/>
<dbReference type="GO" id="GO:1990904">
    <property type="term" value="C:ribonucleoprotein complex"/>
    <property type="evidence" value="ECO:0007669"/>
    <property type="project" value="UniProtKB-KW"/>
</dbReference>
<dbReference type="STRING" id="926567.TheveDRAFT_0603"/>
<dbReference type="eggNOG" id="COG2163">
    <property type="taxonomic scope" value="Bacteria"/>
</dbReference>
<protein>
    <recommendedName>
        <fullName evidence="5">RNA-binding protein</fullName>
    </recommendedName>
</protein>
<dbReference type="OrthoDB" id="5244at2"/>
<dbReference type="CDD" id="cd06088">
    <property type="entry name" value="KOW_RPL14"/>
    <property type="match status" value="1"/>
</dbReference>
<evidence type="ECO:0000256" key="1">
    <source>
        <dbReference type="ARBA" id="ARBA00022980"/>
    </source>
</evidence>
<evidence type="ECO:0000313" key="3">
    <source>
        <dbReference type="EMBL" id="EHM09762.1"/>
    </source>
</evidence>